<dbReference type="PANTHER" id="PTHR47349">
    <property type="entry name" value="CHROMOSOME 8, WHOLE GENOME SHOTGUN SEQUENCE"/>
    <property type="match status" value="1"/>
</dbReference>
<evidence type="ECO:0000256" key="1">
    <source>
        <dbReference type="SAM" id="MobiDB-lite"/>
    </source>
</evidence>
<feature type="compositionally biased region" description="Polar residues" evidence="1">
    <location>
        <begin position="177"/>
        <end position="186"/>
    </location>
</feature>
<feature type="compositionally biased region" description="Basic and acidic residues" evidence="1">
    <location>
        <begin position="213"/>
        <end position="226"/>
    </location>
</feature>
<keyword evidence="4" id="KW-1185">Reference proteome</keyword>
<feature type="compositionally biased region" description="Basic and acidic residues" evidence="1">
    <location>
        <begin position="297"/>
        <end position="325"/>
    </location>
</feature>
<sequence>MGSRKELKSPHLADNSPVNRASNDGSSGPTQSTPDNGSPLRKQDSRLPWTSKTWPHGRKAAAVTEVARESISVSGNIASESSTSTTGRPQFRSPNRSGSIQLIRKAGASSNRSLPADVTTTRINIDSNGSTSSQPGTKSSPDLLISQAGSGEYENNTNLSADADSTGPGDDSKVQAPENTENTTRATKVETELVTNEQPASTWFGWLGFGKTSTDKSDLKESEMGKTSEIAEPTPASIEEPQPLEAGTKFHEADEEYTSGNTQNTIQQIEETRNSVPQKRSWLQIWGSTNVTSATSPKEDSQKEDSVPNRDLEQERPSTETDRIPPVDQLQTNNSQKRTLASGKSSGWSFWSKDVSNTEQTPGSESQAETGELVLPEQPKVKSNPEDIAAQFGSSPSSVSALKSKVRSQKKRATSITVKDIQPVDVPEDSVTSTSTTQTSTAQIPTKPQITELSASTKLETVLTNQLLPSFRDTFALQESPSWLQTLGRMIYTRKESDNRHVSVLRDPPRPKKALAIGVHGYFPAPYLRTVLGQPTGTSLKFSTMAAKAIHKWTENHGYHCDVEKIALEGEGRIAERVDLLWKLLLRWIEEIRKAEFIMFACHSQGVPVTIMLVAKLIAFGCLESTRVGICAMAGVNLGPIPDYKSRWIGGSAGELFDFALPTTKVSREYEMALKDALEFGVRISYVGSIDDQLVSLESSLFVPISHPYIYRAVFVDGRVHAPSFLSHLVGFTLKLRNLGIHDHGLIRELSAPLVGSLVGGEGHSRLHDEENIYYVAVEFALETSNVNGASLHIQRHYPSSSPNPYILPFALRGLLEEDYVRHELHDESLELLKQFDEWKPATKVLRDVKFRLEGIRSKL</sequence>
<organism evidence="3 4">
    <name type="scientific">Talaromyces atroroseus</name>
    <dbReference type="NCBI Taxonomy" id="1441469"/>
    <lineage>
        <taxon>Eukaryota</taxon>
        <taxon>Fungi</taxon>
        <taxon>Dikarya</taxon>
        <taxon>Ascomycota</taxon>
        <taxon>Pezizomycotina</taxon>
        <taxon>Eurotiomycetes</taxon>
        <taxon>Eurotiomycetidae</taxon>
        <taxon>Eurotiales</taxon>
        <taxon>Trichocomaceae</taxon>
        <taxon>Talaromyces</taxon>
        <taxon>Talaromyces sect. Trachyspermi</taxon>
    </lineage>
</organism>
<feature type="compositionally biased region" description="Polar residues" evidence="1">
    <location>
        <begin position="329"/>
        <end position="339"/>
    </location>
</feature>
<feature type="compositionally biased region" description="Polar residues" evidence="1">
    <location>
        <begin position="16"/>
        <end position="36"/>
    </location>
</feature>
<feature type="region of interest" description="Disordered" evidence="1">
    <location>
        <begin position="287"/>
        <end position="378"/>
    </location>
</feature>
<feature type="compositionally biased region" description="Low complexity" evidence="1">
    <location>
        <begin position="342"/>
        <end position="353"/>
    </location>
</feature>
<accession>A0A1Q5Q7Q4</accession>
<dbReference type="OrthoDB" id="5598028at2759"/>
<dbReference type="InterPro" id="IPR058933">
    <property type="entry name" value="YMC020W-like_ab_hydrolase"/>
</dbReference>
<feature type="region of interest" description="Disordered" evidence="1">
    <location>
        <begin position="427"/>
        <end position="446"/>
    </location>
</feature>
<dbReference type="AlphaFoldDB" id="A0A1Q5Q7Q4"/>
<feature type="compositionally biased region" description="Basic and acidic residues" evidence="1">
    <location>
        <begin position="1"/>
        <end position="11"/>
    </location>
</feature>
<feature type="compositionally biased region" description="Low complexity" evidence="1">
    <location>
        <begin position="430"/>
        <end position="441"/>
    </location>
</feature>
<evidence type="ECO:0000313" key="4">
    <source>
        <dbReference type="Proteomes" id="UP000214365"/>
    </source>
</evidence>
<feature type="compositionally biased region" description="Polar residues" evidence="1">
    <location>
        <begin position="147"/>
        <end position="160"/>
    </location>
</feature>
<evidence type="ECO:0000259" key="2">
    <source>
        <dbReference type="Pfam" id="PF26147"/>
    </source>
</evidence>
<evidence type="ECO:0000313" key="3">
    <source>
        <dbReference type="EMBL" id="OKL56151.1"/>
    </source>
</evidence>
<dbReference type="Pfam" id="PF26147">
    <property type="entry name" value="AB_HYDROLASE_YMC0-YMC35"/>
    <property type="match status" value="1"/>
</dbReference>
<reference evidence="3 4" key="1">
    <citation type="submission" date="2015-06" db="EMBL/GenBank/DDBJ databases">
        <title>Talaromyces atroroseus IBT 11181 draft genome.</title>
        <authorList>
            <person name="Rasmussen K.B."/>
            <person name="Rasmussen S."/>
            <person name="Petersen B."/>
            <person name="Sicheritz-Ponten T."/>
            <person name="Mortensen U.H."/>
            <person name="Thrane U."/>
        </authorList>
    </citation>
    <scope>NUCLEOTIDE SEQUENCE [LARGE SCALE GENOMIC DNA]</scope>
    <source>
        <strain evidence="3 4">IBT 11181</strain>
    </source>
</reference>
<feature type="region of interest" description="Disordered" evidence="1">
    <location>
        <begin position="1"/>
        <end position="243"/>
    </location>
</feature>
<feature type="compositionally biased region" description="Polar residues" evidence="1">
    <location>
        <begin position="354"/>
        <end position="369"/>
    </location>
</feature>
<dbReference type="GeneID" id="31008250"/>
<dbReference type="Proteomes" id="UP000214365">
    <property type="component" value="Unassembled WGS sequence"/>
</dbReference>
<gene>
    <name evidence="3" type="ORF">UA08_08494</name>
</gene>
<dbReference type="RefSeq" id="XP_020116272.1">
    <property type="nucleotide sequence ID" value="XM_020263389.1"/>
</dbReference>
<dbReference type="EMBL" id="LFMY01000015">
    <property type="protein sequence ID" value="OKL56151.1"/>
    <property type="molecule type" value="Genomic_DNA"/>
</dbReference>
<feature type="compositionally biased region" description="Polar residues" evidence="1">
    <location>
        <begin position="71"/>
        <end position="100"/>
    </location>
</feature>
<feature type="compositionally biased region" description="Polar residues" evidence="1">
    <location>
        <begin position="287"/>
        <end position="296"/>
    </location>
</feature>
<dbReference type="PANTHER" id="PTHR47349:SF1">
    <property type="entry name" value="AER328WP"/>
    <property type="match status" value="1"/>
</dbReference>
<feature type="compositionally biased region" description="Polar residues" evidence="1">
    <location>
        <begin position="108"/>
        <end position="140"/>
    </location>
</feature>
<proteinExistence type="predicted"/>
<dbReference type="InterPro" id="IPR058934">
    <property type="entry name" value="YMC020W-like"/>
</dbReference>
<comment type="caution">
    <text evidence="3">The sequence shown here is derived from an EMBL/GenBank/DDBJ whole genome shotgun (WGS) entry which is preliminary data.</text>
</comment>
<feature type="domain" description="YMC020W-like alpha/beta hydrolase" evidence="2">
    <location>
        <begin position="468"/>
        <end position="819"/>
    </location>
</feature>
<name>A0A1Q5Q7Q4_TALAT</name>
<protein>
    <recommendedName>
        <fullName evidence="2">YMC020W-like alpha/beta hydrolase domain-containing protein</fullName>
    </recommendedName>
</protein>